<gene>
    <name evidence="4" type="ORF">HMN09_00576100</name>
</gene>
<dbReference type="Gene3D" id="3.40.50.720">
    <property type="entry name" value="NAD(P)-binding Rossmann-like Domain"/>
    <property type="match status" value="1"/>
</dbReference>
<dbReference type="PANTHER" id="PTHR10366">
    <property type="entry name" value="NAD DEPENDENT EPIMERASE/DEHYDRATASE"/>
    <property type="match status" value="1"/>
</dbReference>
<accession>A0A8H6TAM8</accession>
<dbReference type="InterPro" id="IPR001509">
    <property type="entry name" value="Epimerase_deHydtase"/>
</dbReference>
<comment type="caution">
    <text evidence="4">The sequence shown here is derived from an EMBL/GenBank/DDBJ whole genome shotgun (WGS) entry which is preliminary data.</text>
</comment>
<proteinExistence type="inferred from homology"/>
<dbReference type="PANTHER" id="PTHR10366:SF564">
    <property type="entry name" value="STEROL-4-ALPHA-CARBOXYLATE 3-DEHYDROGENASE, DECARBOXYLATING"/>
    <property type="match status" value="1"/>
</dbReference>
<evidence type="ECO:0000256" key="1">
    <source>
        <dbReference type="ARBA" id="ARBA00023002"/>
    </source>
</evidence>
<comment type="similarity">
    <text evidence="2">Belongs to the NAD(P)-dependent epimerase/dehydratase family. Dihydroflavonol-4-reductase subfamily.</text>
</comment>
<dbReference type="Pfam" id="PF01370">
    <property type="entry name" value="Epimerase"/>
    <property type="match status" value="1"/>
</dbReference>
<dbReference type="AlphaFoldDB" id="A0A8H6TAM8"/>
<dbReference type="Proteomes" id="UP000613580">
    <property type="component" value="Unassembled WGS sequence"/>
</dbReference>
<dbReference type="InterPro" id="IPR036291">
    <property type="entry name" value="NAD(P)-bd_dom_sf"/>
</dbReference>
<organism evidence="4 5">
    <name type="scientific">Mycena chlorophos</name>
    <name type="common">Agaric fungus</name>
    <name type="synonym">Agaricus chlorophos</name>
    <dbReference type="NCBI Taxonomy" id="658473"/>
    <lineage>
        <taxon>Eukaryota</taxon>
        <taxon>Fungi</taxon>
        <taxon>Dikarya</taxon>
        <taxon>Basidiomycota</taxon>
        <taxon>Agaricomycotina</taxon>
        <taxon>Agaricomycetes</taxon>
        <taxon>Agaricomycetidae</taxon>
        <taxon>Agaricales</taxon>
        <taxon>Marasmiineae</taxon>
        <taxon>Mycenaceae</taxon>
        <taxon>Mycena</taxon>
    </lineage>
</organism>
<evidence type="ECO:0000259" key="3">
    <source>
        <dbReference type="Pfam" id="PF01370"/>
    </source>
</evidence>
<sequence length="352" mass="38294">MSSSPLTVFVTGASGFLGAHIVYKLLQRGHRVRAAARGAKADALQATYAAAGYDSDRFSVVKIADIVGDTFADALVGVDAILHLASPLPGNAPAEKMIQTAIDGTLNVVIQGEKAGVRRFVVTSSIASVANPSNSFTDKDWNPVTHEAALAANNNFLTYQASKKFAELALWEWAEKHPHVEVTTLNPTFFYGPLAPHAARPAPGDMTGLSTNILLYNLLFKDGNFPARTRYVDVRDVAEGHIRAINSPPTAEVGRKRIVFSSPTGWSFEETLAFLAKERPALASRLIEKTPEPQPFHVLTLDWDRVEKVLGLKKSDFHTTEATTLDTFDALVEIEEDWLAKGWELPKSPGGF</sequence>
<dbReference type="GO" id="GO:0016616">
    <property type="term" value="F:oxidoreductase activity, acting on the CH-OH group of donors, NAD or NADP as acceptor"/>
    <property type="evidence" value="ECO:0007669"/>
    <property type="project" value="TreeGrafter"/>
</dbReference>
<dbReference type="SUPFAM" id="SSF51735">
    <property type="entry name" value="NAD(P)-binding Rossmann-fold domains"/>
    <property type="match status" value="1"/>
</dbReference>
<keyword evidence="1" id="KW-0560">Oxidoreductase</keyword>
<dbReference type="EMBL" id="JACAZE010000006">
    <property type="protein sequence ID" value="KAF7314168.1"/>
    <property type="molecule type" value="Genomic_DNA"/>
</dbReference>
<dbReference type="OrthoDB" id="2735536at2759"/>
<evidence type="ECO:0000313" key="4">
    <source>
        <dbReference type="EMBL" id="KAF7314168.1"/>
    </source>
</evidence>
<evidence type="ECO:0000256" key="2">
    <source>
        <dbReference type="ARBA" id="ARBA00023445"/>
    </source>
</evidence>
<keyword evidence="5" id="KW-1185">Reference proteome</keyword>
<name>A0A8H6TAM8_MYCCL</name>
<feature type="domain" description="NAD-dependent epimerase/dehydratase" evidence="3">
    <location>
        <begin position="8"/>
        <end position="252"/>
    </location>
</feature>
<dbReference type="InterPro" id="IPR050425">
    <property type="entry name" value="NAD(P)_dehydrat-like"/>
</dbReference>
<protein>
    <submittedName>
        <fullName evidence="4">Epimerase domain-containing protein</fullName>
    </submittedName>
</protein>
<evidence type="ECO:0000313" key="5">
    <source>
        <dbReference type="Proteomes" id="UP000613580"/>
    </source>
</evidence>
<reference evidence="4" key="1">
    <citation type="submission" date="2020-05" db="EMBL/GenBank/DDBJ databases">
        <title>Mycena genomes resolve the evolution of fungal bioluminescence.</title>
        <authorList>
            <person name="Tsai I.J."/>
        </authorList>
    </citation>
    <scope>NUCLEOTIDE SEQUENCE</scope>
    <source>
        <strain evidence="4">110903Hualien_Pintung</strain>
    </source>
</reference>